<comment type="cofactor">
    <cofactor evidence="14">
        <name>[4Fe-4S] cluster</name>
        <dbReference type="ChEBI" id="CHEBI:49883"/>
    </cofactor>
    <text evidence="14">Binds 1 [4Fe-4S] cluster.</text>
</comment>
<dbReference type="PROSITE" id="PS00764">
    <property type="entry name" value="ENDONUCLEASE_III_1"/>
    <property type="match status" value="1"/>
</dbReference>
<dbReference type="GO" id="GO:0016798">
    <property type="term" value="F:hydrolase activity, acting on glycosyl bonds"/>
    <property type="evidence" value="ECO:0007669"/>
    <property type="project" value="UniProtKB-KW"/>
</dbReference>
<dbReference type="Pfam" id="PF00730">
    <property type="entry name" value="HhH-GPD"/>
    <property type="match status" value="1"/>
</dbReference>
<comment type="function">
    <text evidence="2">Adenine glycosylase active on G-A mispairs. MutY also corrects error-prone DNA synthesis past GO lesions which are due to the oxidatively damaged form of guanine: 7,8-dihydro-8-oxoguanine (8-oxo-dGTP).</text>
</comment>
<dbReference type="InterPro" id="IPR003265">
    <property type="entry name" value="HhH-GPD_domain"/>
</dbReference>
<dbReference type="PANTHER" id="PTHR42944:SF1">
    <property type="entry name" value="ADENINE DNA GLYCOSYLASE"/>
    <property type="match status" value="1"/>
</dbReference>
<evidence type="ECO:0000256" key="5">
    <source>
        <dbReference type="ARBA" id="ARBA00022023"/>
    </source>
</evidence>
<reference evidence="17" key="1">
    <citation type="journal article" date="2019" name="Int. J. Syst. Evol. Microbiol.">
        <title>The Global Catalogue of Microorganisms (GCM) 10K type strain sequencing project: providing services to taxonomists for standard genome sequencing and annotation.</title>
        <authorList>
            <consortium name="The Broad Institute Genomics Platform"/>
            <consortium name="The Broad Institute Genome Sequencing Center for Infectious Disease"/>
            <person name="Wu L."/>
            <person name="Ma J."/>
        </authorList>
    </citation>
    <scope>NUCLEOTIDE SEQUENCE [LARGE SCALE GENOMIC DNA]</scope>
    <source>
        <strain evidence="17">CGMCC 1.12750</strain>
    </source>
</reference>
<keyword evidence="12" id="KW-0234">DNA repair</keyword>
<name>A0ABW2UHF4_9RHOB</name>
<evidence type="ECO:0000256" key="2">
    <source>
        <dbReference type="ARBA" id="ARBA00002933"/>
    </source>
</evidence>
<dbReference type="PANTHER" id="PTHR42944">
    <property type="entry name" value="ADENINE DNA GLYCOSYLASE"/>
    <property type="match status" value="1"/>
</dbReference>
<evidence type="ECO:0000256" key="10">
    <source>
        <dbReference type="ARBA" id="ARBA00023004"/>
    </source>
</evidence>
<evidence type="ECO:0000256" key="7">
    <source>
        <dbReference type="ARBA" id="ARBA00022723"/>
    </source>
</evidence>
<evidence type="ECO:0000313" key="17">
    <source>
        <dbReference type="Proteomes" id="UP001596516"/>
    </source>
</evidence>
<keyword evidence="9 16" id="KW-0378">Hydrolase</keyword>
<evidence type="ECO:0000256" key="3">
    <source>
        <dbReference type="ARBA" id="ARBA00008343"/>
    </source>
</evidence>
<evidence type="ECO:0000313" key="16">
    <source>
        <dbReference type="EMBL" id="MFC7702892.1"/>
    </source>
</evidence>
<sequence length="329" mass="35611">MPWRIGPADRATGQRPDPYRVWLSEVMLQQTTVAAVRDYFRRFTARWPDVAALAAAPDEDVMGEWAGLGYYARARNLLKCARAVVSQHHGHFPSTREGLLGLPGIGPYTAAAIAAIAFDEPAVVVDGNVERVMARLHLVETPLPPAKAELIALAAALTPDHRPGDYAQAVMDLGATICTPRNPACGICPWAQPCAARAAGVQGELPRKLAKAAKPLRTGVAYLARRADGAWLLERRPDQGLLGGMLGWPGSDWAASPADQPPLAADWRDPGAEVRHTFTHFHLHLALRIAEVPLDAAPERGFFLPSADFRPSALPTVMRKAYDIARSIL</sequence>
<dbReference type="InterPro" id="IPR023170">
    <property type="entry name" value="HhH_base_excis_C"/>
</dbReference>
<comment type="similarity">
    <text evidence="3 14">Belongs to the Nth/MutY family.</text>
</comment>
<evidence type="ECO:0000256" key="11">
    <source>
        <dbReference type="ARBA" id="ARBA00023014"/>
    </source>
</evidence>
<dbReference type="Pfam" id="PF00633">
    <property type="entry name" value="HHH"/>
    <property type="match status" value="1"/>
</dbReference>
<keyword evidence="10 14" id="KW-0408">Iron</keyword>
<dbReference type="Pfam" id="PF10576">
    <property type="entry name" value="EndIII_4Fe-2S"/>
    <property type="match status" value="1"/>
</dbReference>
<feature type="domain" description="HhH-GPD" evidence="15">
    <location>
        <begin position="27"/>
        <end position="176"/>
    </location>
</feature>
<dbReference type="Gene3D" id="1.10.340.30">
    <property type="entry name" value="Hypothetical protein, domain 2"/>
    <property type="match status" value="1"/>
</dbReference>
<dbReference type="Pfam" id="PF14815">
    <property type="entry name" value="NUDIX_4"/>
    <property type="match status" value="1"/>
</dbReference>
<dbReference type="RefSeq" id="WP_377399144.1">
    <property type="nucleotide sequence ID" value="NZ_JBHTFQ010000001.1"/>
</dbReference>
<dbReference type="InterPro" id="IPR004036">
    <property type="entry name" value="Endonuclease-III-like_CS2"/>
</dbReference>
<evidence type="ECO:0000256" key="4">
    <source>
        <dbReference type="ARBA" id="ARBA00012045"/>
    </source>
</evidence>
<evidence type="ECO:0000256" key="13">
    <source>
        <dbReference type="ARBA" id="ARBA00023295"/>
    </source>
</evidence>
<dbReference type="InterPro" id="IPR004035">
    <property type="entry name" value="Endouclease-III_FeS-bd_BS"/>
</dbReference>
<gene>
    <name evidence="16" type="ORF">ACFQXB_01635</name>
</gene>
<dbReference type="Gene3D" id="3.90.79.10">
    <property type="entry name" value="Nucleoside Triphosphate Pyrophosphohydrolase"/>
    <property type="match status" value="1"/>
</dbReference>
<accession>A0ABW2UHF4</accession>
<dbReference type="PROSITE" id="PS01155">
    <property type="entry name" value="ENDONUCLEASE_III_2"/>
    <property type="match status" value="1"/>
</dbReference>
<dbReference type="InterPro" id="IPR003651">
    <property type="entry name" value="Endonuclease3_FeS-loop_motif"/>
</dbReference>
<dbReference type="SUPFAM" id="SSF55811">
    <property type="entry name" value="Nudix"/>
    <property type="match status" value="1"/>
</dbReference>
<dbReference type="SMART" id="SM00478">
    <property type="entry name" value="ENDO3c"/>
    <property type="match status" value="1"/>
</dbReference>
<comment type="caution">
    <text evidence="16">The sequence shown here is derived from an EMBL/GenBank/DDBJ whole genome shotgun (WGS) entry which is preliminary data.</text>
</comment>
<evidence type="ECO:0000256" key="12">
    <source>
        <dbReference type="ARBA" id="ARBA00023204"/>
    </source>
</evidence>
<dbReference type="Gene3D" id="1.10.1670.10">
    <property type="entry name" value="Helix-hairpin-Helix base-excision DNA repair enzymes (C-terminal)"/>
    <property type="match status" value="1"/>
</dbReference>
<organism evidence="16 17">
    <name type="scientific">Plastorhodobacter daqingensis</name>
    <dbReference type="NCBI Taxonomy" id="1387281"/>
    <lineage>
        <taxon>Bacteria</taxon>
        <taxon>Pseudomonadati</taxon>
        <taxon>Pseudomonadota</taxon>
        <taxon>Alphaproteobacteria</taxon>
        <taxon>Rhodobacterales</taxon>
        <taxon>Paracoccaceae</taxon>
        <taxon>Plastorhodobacter</taxon>
    </lineage>
</organism>
<dbReference type="EMBL" id="JBHTFQ010000001">
    <property type="protein sequence ID" value="MFC7702892.1"/>
    <property type="molecule type" value="Genomic_DNA"/>
</dbReference>
<dbReference type="Proteomes" id="UP001596516">
    <property type="component" value="Unassembled WGS sequence"/>
</dbReference>
<evidence type="ECO:0000256" key="8">
    <source>
        <dbReference type="ARBA" id="ARBA00022763"/>
    </source>
</evidence>
<evidence type="ECO:0000259" key="15">
    <source>
        <dbReference type="SMART" id="SM00478"/>
    </source>
</evidence>
<dbReference type="EC" id="3.2.2.31" evidence="4 14"/>
<dbReference type="SUPFAM" id="SSF48150">
    <property type="entry name" value="DNA-glycosylase"/>
    <property type="match status" value="1"/>
</dbReference>
<proteinExistence type="inferred from homology"/>
<dbReference type="CDD" id="cd00056">
    <property type="entry name" value="ENDO3c"/>
    <property type="match status" value="1"/>
</dbReference>
<keyword evidence="13 14" id="KW-0326">Glycosidase</keyword>
<dbReference type="InterPro" id="IPR044298">
    <property type="entry name" value="MIG/MutY"/>
</dbReference>
<dbReference type="InterPro" id="IPR011257">
    <property type="entry name" value="DNA_glycosylase"/>
</dbReference>
<evidence type="ECO:0000256" key="6">
    <source>
        <dbReference type="ARBA" id="ARBA00022485"/>
    </source>
</evidence>
<keyword evidence="17" id="KW-1185">Reference proteome</keyword>
<keyword evidence="7" id="KW-0479">Metal-binding</keyword>
<dbReference type="InterPro" id="IPR000445">
    <property type="entry name" value="HhH_motif"/>
</dbReference>
<dbReference type="InterPro" id="IPR015797">
    <property type="entry name" value="NUDIX_hydrolase-like_dom_sf"/>
</dbReference>
<keyword evidence="6" id="KW-0004">4Fe-4S</keyword>
<keyword evidence="8 14" id="KW-0227">DNA damage</keyword>
<comment type="catalytic activity">
    <reaction evidence="1 14">
        <text>Hydrolyzes free adenine bases from 7,8-dihydro-8-oxoguanine:adenine mismatched double-stranded DNA, leaving an apurinic site.</text>
        <dbReference type="EC" id="3.2.2.31"/>
    </reaction>
</comment>
<evidence type="ECO:0000256" key="14">
    <source>
        <dbReference type="RuleBase" id="RU365096"/>
    </source>
</evidence>
<evidence type="ECO:0000256" key="1">
    <source>
        <dbReference type="ARBA" id="ARBA00000843"/>
    </source>
</evidence>
<keyword evidence="11" id="KW-0411">Iron-sulfur</keyword>
<dbReference type="InterPro" id="IPR029119">
    <property type="entry name" value="MutY_C"/>
</dbReference>
<protein>
    <recommendedName>
        <fullName evidence="5 14">Adenine DNA glycosylase</fullName>
        <ecNumber evidence="4 14">3.2.2.31</ecNumber>
    </recommendedName>
</protein>
<evidence type="ECO:0000256" key="9">
    <source>
        <dbReference type="ARBA" id="ARBA00022801"/>
    </source>
</evidence>
<dbReference type="CDD" id="cd03431">
    <property type="entry name" value="NUDIX_DNA_Glycosylase_C-MutY"/>
    <property type="match status" value="1"/>
</dbReference>